<dbReference type="Pfam" id="PF17650">
    <property type="entry name" value="RACo_linker"/>
    <property type="match status" value="1"/>
</dbReference>
<evidence type="ECO:0000313" key="3">
    <source>
        <dbReference type="EMBL" id="GFP23614.1"/>
    </source>
</evidence>
<dbReference type="Gene3D" id="3.30.420.480">
    <property type="entry name" value="Domain of unknown function (DUF4445)"/>
    <property type="match status" value="1"/>
</dbReference>
<organism evidence="2 7">
    <name type="scientific">Candidatus Hakubella thermalkaliphila</name>
    <dbReference type="NCBI Taxonomy" id="2754717"/>
    <lineage>
        <taxon>Bacteria</taxon>
        <taxon>Bacillati</taxon>
        <taxon>Actinomycetota</taxon>
        <taxon>Actinomycetota incertae sedis</taxon>
        <taxon>Candidatus Hakubellales</taxon>
        <taxon>Candidatus Hakubellaceae</taxon>
        <taxon>Candidatus Hakubella</taxon>
    </lineage>
</organism>
<dbReference type="CDD" id="cd00207">
    <property type="entry name" value="fer2"/>
    <property type="match status" value="1"/>
</dbReference>
<dbReference type="EMBL" id="BLRZ01000027">
    <property type="protein sequence ID" value="GFP29838.1"/>
    <property type="molecule type" value="Genomic_DNA"/>
</dbReference>
<dbReference type="Proteomes" id="UP000561271">
    <property type="component" value="Unassembled WGS sequence"/>
</dbReference>
<dbReference type="RefSeq" id="WP_176230828.1">
    <property type="nucleotide sequence ID" value="NZ_BLRU01000018.1"/>
</dbReference>
<protein>
    <recommendedName>
        <fullName evidence="1">2Fe-2S ferredoxin-type domain-containing protein</fullName>
    </recommendedName>
</protein>
<dbReference type="InterPro" id="IPR042259">
    <property type="entry name" value="Raco-like_middle_sf"/>
</dbReference>
<dbReference type="GO" id="GO:0051536">
    <property type="term" value="F:iron-sulfur cluster binding"/>
    <property type="evidence" value="ECO:0007669"/>
    <property type="project" value="InterPro"/>
</dbReference>
<evidence type="ECO:0000313" key="5">
    <source>
        <dbReference type="EMBL" id="GFP36482.1"/>
    </source>
</evidence>
<dbReference type="PANTHER" id="PTHR42895">
    <property type="entry name" value="IRON-SULFUR CLUSTER-BINDING PROTEIN-RELATED"/>
    <property type="match status" value="1"/>
</dbReference>
<dbReference type="Proteomes" id="UP000585609">
    <property type="component" value="Unassembled WGS sequence"/>
</dbReference>
<evidence type="ECO:0000313" key="4">
    <source>
        <dbReference type="EMBL" id="GFP29838.1"/>
    </source>
</evidence>
<proteinExistence type="predicted"/>
<sequence length="607" mass="66317">MSFEINFEPIGRRYKSERPITLLDAARRSGIGIRTVCGGKQTCGKCRVKLLGEHPAPLAEGERKHLSSREIEEGYRLACAVTVTNHVDVYIPPSSLTEKQKLGIMGQESYIEVDPLIKKLKVSLEEATLDDVRSDERRLKEFLLAEYGLGGISADMEILKALTPALRHNRWKVDIALRDKEIVFVGPPSGGETAHGVSVDLGTTKIALYLVDLVSGETIDADGFINPQIAYGEDVMSRIMSAMTDPQNALRMQEEVVSTLNKSIEDLCHRNDLSPEEILEMTLVGNTAMHHLFLGFPTRQLALSPFVPVTDEPIDIKARDLGLKISPGAYVHVLPVIAGFVGADHVAMLLASGIVDQGEKAMGIDIGTNTEIALVIDDKIVSCSTASGPAFEGAHIRYGMRAAAGAIERVTIDPQTYEVKVMTIEDKPPVGICGSGVLDAIAEMLKTGVLDERGKLVREIPGVRRDKESGIYEFILVLQDRTEIEEDIVITQKDVVAIQLAKGAIRAGMNILLDQMKIGPEELEKVIIAGAFGLYIDPLNAIEIGMFPQLPLDRFLQVGNAAGVGAKMALISRKHRQKAVEIARRTNYLELTVVPDFAGKFAYAMQF</sequence>
<reference evidence="6 7" key="1">
    <citation type="journal article" date="2020" name="Front. Microbiol.">
        <title>Single-cell genomics of novel Actinobacteria with the Wood-Ljungdahl pathway discovered in a serpentinizing system.</title>
        <authorList>
            <person name="Merino N."/>
            <person name="Kawai M."/>
            <person name="Boyd E.S."/>
            <person name="Colman D.R."/>
            <person name="McGlynn S.E."/>
            <person name="Nealson K.H."/>
            <person name="Kurokawa K."/>
            <person name="Hongoh Y."/>
        </authorList>
    </citation>
    <scope>NUCLEOTIDE SEQUENCE [LARGE SCALE GENOMIC DNA]</scope>
    <source>
        <strain evidence="2 7">S03</strain>
        <strain evidence="3 8">S09_30</strain>
        <strain evidence="4 9">S34</strain>
        <strain evidence="5 6">S44</strain>
    </source>
</reference>
<dbReference type="InterPro" id="IPR027980">
    <property type="entry name" value="RACo_C"/>
</dbReference>
<dbReference type="Gene3D" id="3.10.20.880">
    <property type="match status" value="1"/>
</dbReference>
<gene>
    <name evidence="2" type="ORF">HKBW3S03_00362</name>
    <name evidence="3" type="ORF">HKBW3S09_01079</name>
    <name evidence="4" type="ORF">HKBW3S34_00758</name>
    <name evidence="5" type="ORF">HKBW3S44_00165</name>
</gene>
<dbReference type="InterPro" id="IPR001041">
    <property type="entry name" value="2Fe-2S_ferredoxin-type"/>
</dbReference>
<comment type="caution">
    <text evidence="2">The sequence shown here is derived from an EMBL/GenBank/DDBJ whole genome shotgun (WGS) entry which is preliminary data.</text>
</comment>
<dbReference type="Pfam" id="PF14574">
    <property type="entry name" value="RACo_C_ter"/>
    <property type="match status" value="1"/>
</dbReference>
<evidence type="ECO:0000313" key="8">
    <source>
        <dbReference type="Proteomes" id="UP000585609"/>
    </source>
</evidence>
<dbReference type="InterPro" id="IPR043129">
    <property type="entry name" value="ATPase_NBD"/>
</dbReference>
<dbReference type="AlphaFoldDB" id="A0A6V8NFM1"/>
<dbReference type="Proteomes" id="UP000574717">
    <property type="component" value="Unassembled WGS sequence"/>
</dbReference>
<dbReference type="InterPro" id="IPR052911">
    <property type="entry name" value="Corrinoid_activation_enz"/>
</dbReference>
<dbReference type="PANTHER" id="PTHR42895:SF2">
    <property type="entry name" value="IRON-SULFUR CLUSTER PROTEIN"/>
    <property type="match status" value="1"/>
</dbReference>
<dbReference type="Gene3D" id="3.10.20.30">
    <property type="match status" value="1"/>
</dbReference>
<name>A0A6V8NFM1_9ACTN</name>
<dbReference type="EMBL" id="BLRU01000018">
    <property type="protein sequence ID" value="GFP18857.1"/>
    <property type="molecule type" value="Genomic_DNA"/>
</dbReference>
<feature type="domain" description="2Fe-2S ferredoxin-type" evidence="1">
    <location>
        <begin position="3"/>
        <end position="95"/>
    </location>
</feature>
<evidence type="ECO:0000313" key="2">
    <source>
        <dbReference type="EMBL" id="GFP18857.1"/>
    </source>
</evidence>
<dbReference type="Pfam" id="PF17651">
    <property type="entry name" value="Raco_middle"/>
    <property type="match status" value="1"/>
</dbReference>
<dbReference type="Proteomes" id="UP000588083">
    <property type="component" value="Unassembled WGS sequence"/>
</dbReference>
<dbReference type="EMBL" id="BLRW01000148">
    <property type="protein sequence ID" value="GFP23614.1"/>
    <property type="molecule type" value="Genomic_DNA"/>
</dbReference>
<accession>A0A6V8NFM1</accession>
<evidence type="ECO:0000313" key="6">
    <source>
        <dbReference type="Proteomes" id="UP000561271"/>
    </source>
</evidence>
<keyword evidence="9" id="KW-1185">Reference proteome</keyword>
<evidence type="ECO:0000259" key="1">
    <source>
        <dbReference type="PROSITE" id="PS51085"/>
    </source>
</evidence>
<dbReference type="InterPro" id="IPR012675">
    <property type="entry name" value="Beta-grasp_dom_sf"/>
</dbReference>
<dbReference type="InterPro" id="IPR041414">
    <property type="entry name" value="Raco-like_middle"/>
</dbReference>
<dbReference type="SUPFAM" id="SSF53067">
    <property type="entry name" value="Actin-like ATPase domain"/>
    <property type="match status" value="1"/>
</dbReference>
<dbReference type="InterPro" id="IPR036010">
    <property type="entry name" value="2Fe-2S_ferredoxin-like_sf"/>
</dbReference>
<dbReference type="EMBL" id="BLSC01000006">
    <property type="protein sequence ID" value="GFP36482.1"/>
    <property type="molecule type" value="Genomic_DNA"/>
</dbReference>
<evidence type="ECO:0000313" key="9">
    <source>
        <dbReference type="Proteomes" id="UP000588083"/>
    </source>
</evidence>
<dbReference type="SUPFAM" id="SSF54292">
    <property type="entry name" value="2Fe-2S ferredoxin-like"/>
    <property type="match status" value="1"/>
</dbReference>
<dbReference type="PROSITE" id="PS51085">
    <property type="entry name" value="2FE2S_FER_2"/>
    <property type="match status" value="1"/>
</dbReference>
<dbReference type="InterPro" id="IPR040506">
    <property type="entry name" value="RACo_linker"/>
</dbReference>
<dbReference type="Pfam" id="PF00111">
    <property type="entry name" value="Fer2"/>
    <property type="match status" value="1"/>
</dbReference>
<evidence type="ECO:0000313" key="7">
    <source>
        <dbReference type="Proteomes" id="UP000574717"/>
    </source>
</evidence>